<organism evidence="2 3">
    <name type="scientific">Candidatus Gallimonas intestinigallinarum</name>
    <dbReference type="NCBI Taxonomy" id="2838604"/>
    <lineage>
        <taxon>Bacteria</taxon>
        <taxon>Bacillati</taxon>
        <taxon>Bacillota</taxon>
        <taxon>Clostridia</taxon>
        <taxon>Candidatus Gallimonas</taxon>
    </lineage>
</organism>
<sequence>MRFKWYGTATLLLESGNTRLLIDPYLKEYSPVAPVPLAEARTADAIFITHPHLDHFQDVDAFSEGVRPVYVSATGISHAKKNGLNGACMHRIKAGDEVKIGPFTVRVFPARHCVFDAATILRVVFSLRIWLHAGDCIALLKAAKRFRIDKSDVLAFEISDGWKSVMVFGSAGMDRRVSYPQGADLLFFPYQGRARMDREMLPFLDALKPKAVTIDHFDDAFPPITHRINAKRFVPAVKKRLPEASAFVPEENVWYDV</sequence>
<dbReference type="InterPro" id="IPR036866">
    <property type="entry name" value="RibonucZ/Hydroxyglut_hydro"/>
</dbReference>
<dbReference type="SUPFAM" id="SSF56281">
    <property type="entry name" value="Metallo-hydrolase/oxidoreductase"/>
    <property type="match status" value="1"/>
</dbReference>
<dbReference type="Proteomes" id="UP000824044">
    <property type="component" value="Unassembled WGS sequence"/>
</dbReference>
<dbReference type="InterPro" id="IPR050114">
    <property type="entry name" value="UPF0173_UPF0282_UlaG_hydrolase"/>
</dbReference>
<proteinExistence type="predicted"/>
<evidence type="ECO:0000259" key="1">
    <source>
        <dbReference type="SMART" id="SM00849"/>
    </source>
</evidence>
<dbReference type="Pfam" id="PF12706">
    <property type="entry name" value="Lactamase_B_2"/>
    <property type="match status" value="1"/>
</dbReference>
<reference evidence="2" key="1">
    <citation type="journal article" date="2021" name="PeerJ">
        <title>Extensive microbial diversity within the chicken gut microbiome revealed by metagenomics and culture.</title>
        <authorList>
            <person name="Gilroy R."/>
            <person name="Ravi A."/>
            <person name="Getino M."/>
            <person name="Pursley I."/>
            <person name="Horton D.L."/>
            <person name="Alikhan N.F."/>
            <person name="Baker D."/>
            <person name="Gharbi K."/>
            <person name="Hall N."/>
            <person name="Watson M."/>
            <person name="Adriaenssens E.M."/>
            <person name="Foster-Nyarko E."/>
            <person name="Jarju S."/>
            <person name="Secka A."/>
            <person name="Antonio M."/>
            <person name="Oren A."/>
            <person name="Chaudhuri R.R."/>
            <person name="La Ragione R."/>
            <person name="Hildebrand F."/>
            <person name="Pallen M.J."/>
        </authorList>
    </citation>
    <scope>NUCLEOTIDE SEQUENCE</scope>
    <source>
        <strain evidence="2">CHK33-5263</strain>
    </source>
</reference>
<accession>A0A9D2DWP8</accession>
<gene>
    <name evidence="2" type="ORF">H9812_03170</name>
</gene>
<name>A0A9D2DWP8_9FIRM</name>
<evidence type="ECO:0000313" key="3">
    <source>
        <dbReference type="Proteomes" id="UP000824044"/>
    </source>
</evidence>
<dbReference type="AlphaFoldDB" id="A0A9D2DWP8"/>
<dbReference type="EMBL" id="DXBS01000061">
    <property type="protein sequence ID" value="HIZ24461.1"/>
    <property type="molecule type" value="Genomic_DNA"/>
</dbReference>
<dbReference type="InterPro" id="IPR001279">
    <property type="entry name" value="Metallo-B-lactamas"/>
</dbReference>
<protein>
    <submittedName>
        <fullName evidence="2">MBL fold metallo-hydrolase</fullName>
    </submittedName>
</protein>
<comment type="caution">
    <text evidence="2">The sequence shown here is derived from an EMBL/GenBank/DDBJ whole genome shotgun (WGS) entry which is preliminary data.</text>
</comment>
<dbReference type="Gene3D" id="3.60.15.10">
    <property type="entry name" value="Ribonuclease Z/Hydroxyacylglutathione hydrolase-like"/>
    <property type="match status" value="1"/>
</dbReference>
<reference evidence="2" key="2">
    <citation type="submission" date="2021-04" db="EMBL/GenBank/DDBJ databases">
        <authorList>
            <person name="Gilroy R."/>
        </authorList>
    </citation>
    <scope>NUCLEOTIDE SEQUENCE</scope>
    <source>
        <strain evidence="2">CHK33-5263</strain>
    </source>
</reference>
<dbReference type="PANTHER" id="PTHR43546:SF3">
    <property type="entry name" value="UPF0173 METAL-DEPENDENT HYDROLASE MJ1163"/>
    <property type="match status" value="1"/>
</dbReference>
<dbReference type="SMART" id="SM00849">
    <property type="entry name" value="Lactamase_B"/>
    <property type="match status" value="1"/>
</dbReference>
<feature type="domain" description="Metallo-beta-lactamase" evidence="1">
    <location>
        <begin position="7"/>
        <end position="158"/>
    </location>
</feature>
<evidence type="ECO:0000313" key="2">
    <source>
        <dbReference type="EMBL" id="HIZ24461.1"/>
    </source>
</evidence>
<dbReference type="PANTHER" id="PTHR43546">
    <property type="entry name" value="UPF0173 METAL-DEPENDENT HYDROLASE MJ1163-RELATED"/>
    <property type="match status" value="1"/>
</dbReference>